<dbReference type="AlphaFoldDB" id="A0A1G8UJW5"/>
<organism evidence="5 6">
    <name type="scientific">Mesorhizobium muleiense</name>
    <dbReference type="NCBI Taxonomy" id="1004279"/>
    <lineage>
        <taxon>Bacteria</taxon>
        <taxon>Pseudomonadati</taxon>
        <taxon>Pseudomonadota</taxon>
        <taxon>Alphaproteobacteria</taxon>
        <taxon>Hyphomicrobiales</taxon>
        <taxon>Phyllobacteriaceae</taxon>
        <taxon>Mesorhizobium</taxon>
    </lineage>
</organism>
<dbReference type="Pfam" id="PF00445">
    <property type="entry name" value="Ribonuclease_T2"/>
    <property type="match status" value="1"/>
</dbReference>
<accession>A0A1G8UJW5</accession>
<dbReference type="PANTHER" id="PTHR11240">
    <property type="entry name" value="RIBONUCLEASE T2"/>
    <property type="match status" value="1"/>
</dbReference>
<name>A0A1G8UJW5_9HYPH</name>
<gene>
    <name evidence="5" type="ORF">SAMN05428953_1075</name>
</gene>
<feature type="signal peptide" evidence="4">
    <location>
        <begin position="1"/>
        <end position="24"/>
    </location>
</feature>
<evidence type="ECO:0000256" key="1">
    <source>
        <dbReference type="ARBA" id="ARBA00007469"/>
    </source>
</evidence>
<dbReference type="GO" id="GO:0033897">
    <property type="term" value="F:ribonuclease T2 activity"/>
    <property type="evidence" value="ECO:0007669"/>
    <property type="project" value="InterPro"/>
</dbReference>
<dbReference type="InterPro" id="IPR039378">
    <property type="entry name" value="RNase_T2_prok"/>
</dbReference>
<dbReference type="SUPFAM" id="SSF55895">
    <property type="entry name" value="Ribonuclease Rh-like"/>
    <property type="match status" value="1"/>
</dbReference>
<keyword evidence="6" id="KW-1185">Reference proteome</keyword>
<feature type="chain" id="PRO_5011626773" evidence="4">
    <location>
        <begin position="25"/>
        <end position="341"/>
    </location>
</feature>
<dbReference type="Gene3D" id="3.90.730.10">
    <property type="entry name" value="Ribonuclease T2-like"/>
    <property type="match status" value="1"/>
</dbReference>
<dbReference type="PROSITE" id="PS00530">
    <property type="entry name" value="RNASE_T2_1"/>
    <property type="match status" value="1"/>
</dbReference>
<dbReference type="RefSeq" id="WP_091594086.1">
    <property type="nucleotide sequence ID" value="NZ_FNEE01000007.1"/>
</dbReference>
<evidence type="ECO:0000256" key="2">
    <source>
        <dbReference type="RuleBase" id="RU004328"/>
    </source>
</evidence>
<dbReference type="InterPro" id="IPR036430">
    <property type="entry name" value="RNase_T2-like_sf"/>
</dbReference>
<dbReference type="PANTHER" id="PTHR11240:SF22">
    <property type="entry name" value="RIBONUCLEASE T2"/>
    <property type="match status" value="1"/>
</dbReference>
<feature type="region of interest" description="Disordered" evidence="3">
    <location>
        <begin position="98"/>
        <end position="121"/>
    </location>
</feature>
<evidence type="ECO:0000313" key="6">
    <source>
        <dbReference type="Proteomes" id="UP000198894"/>
    </source>
</evidence>
<dbReference type="Proteomes" id="UP000198894">
    <property type="component" value="Unassembled WGS sequence"/>
</dbReference>
<dbReference type="EMBL" id="FNEE01000007">
    <property type="protein sequence ID" value="SDJ53767.1"/>
    <property type="molecule type" value="Genomic_DNA"/>
</dbReference>
<dbReference type="GO" id="GO:0006401">
    <property type="term" value="P:RNA catabolic process"/>
    <property type="evidence" value="ECO:0007669"/>
    <property type="project" value="UniProtKB-ARBA"/>
</dbReference>
<proteinExistence type="inferred from homology"/>
<evidence type="ECO:0000256" key="4">
    <source>
        <dbReference type="SAM" id="SignalP"/>
    </source>
</evidence>
<evidence type="ECO:0000256" key="3">
    <source>
        <dbReference type="SAM" id="MobiDB-lite"/>
    </source>
</evidence>
<reference evidence="6" key="1">
    <citation type="submission" date="2016-10" db="EMBL/GenBank/DDBJ databases">
        <authorList>
            <person name="Varghese N."/>
            <person name="Submissions S."/>
        </authorList>
    </citation>
    <scope>NUCLEOTIDE SEQUENCE [LARGE SCALE GENOMIC DNA]</scope>
    <source>
        <strain evidence="6">CGMCC 1.11022</strain>
    </source>
</reference>
<sequence>MRTLTGLVFGSALAAASLTGAARAEVKMSGSFVADATCPATQAIRSGRNPGNIATDAGQSYELLAGNKDAPTHYLIRVPGADPERRWVKVDCGHVSGGSASTEPAAPVPADQEKPAEPASRKPEYVLALSWQPAFCETRPGKTECKAQTAAGFEATHFTLHGLWPQPKGNFYCQVAAADKANDNPARWQDLPPVELEPNTRSELDRVMPGTASALDRHEWIKHGTCYGKSQQAYFSDALNLTRAANASPVRDLFTQNIGRDLTSGQIRAAFDSAFGPGAGERVRVSCVKDPSSGRRLIGELTLGLTGPIGPNSSLSELLLASVPTNNAGCPKGIVDPIEFQ</sequence>
<keyword evidence="4" id="KW-0732">Signal</keyword>
<dbReference type="PROSITE" id="PS00531">
    <property type="entry name" value="RNASE_T2_2"/>
    <property type="match status" value="1"/>
</dbReference>
<dbReference type="InterPro" id="IPR033130">
    <property type="entry name" value="RNase_T2_His_AS_2"/>
</dbReference>
<dbReference type="InterPro" id="IPR001568">
    <property type="entry name" value="RNase_T2-like"/>
</dbReference>
<protein>
    <submittedName>
        <fullName evidence="5">Ribonuclease T2</fullName>
    </submittedName>
</protein>
<evidence type="ECO:0000313" key="5">
    <source>
        <dbReference type="EMBL" id="SDJ53767.1"/>
    </source>
</evidence>
<comment type="similarity">
    <text evidence="1 2">Belongs to the RNase T2 family.</text>
</comment>
<dbReference type="InterPro" id="IPR018188">
    <property type="entry name" value="RNase_T2_His_AS_1"/>
</dbReference>
<dbReference type="CDD" id="cd01062">
    <property type="entry name" value="RNase_T2_prok"/>
    <property type="match status" value="1"/>
</dbReference>
<dbReference type="GO" id="GO:0003723">
    <property type="term" value="F:RNA binding"/>
    <property type="evidence" value="ECO:0007669"/>
    <property type="project" value="InterPro"/>
</dbReference>
<feature type="compositionally biased region" description="Basic and acidic residues" evidence="3">
    <location>
        <begin position="111"/>
        <end position="121"/>
    </location>
</feature>